<dbReference type="GO" id="GO:0098552">
    <property type="term" value="C:side of membrane"/>
    <property type="evidence" value="ECO:0007669"/>
    <property type="project" value="UniProtKB-KW"/>
</dbReference>
<keyword evidence="9" id="KW-0812">Transmembrane</keyword>
<evidence type="ECO:0000256" key="2">
    <source>
        <dbReference type="ARBA" id="ARBA00022475"/>
    </source>
</evidence>
<evidence type="ECO:0000256" key="5">
    <source>
        <dbReference type="ARBA" id="ARBA00023136"/>
    </source>
</evidence>
<dbReference type="PANTHER" id="PTHR31171">
    <property type="entry name" value="LY6/PLAUR DOMAIN-CONTAINING PROTEIN 6"/>
    <property type="match status" value="1"/>
</dbReference>
<dbReference type="GO" id="GO:0030550">
    <property type="term" value="F:acetylcholine receptor inhibitor activity"/>
    <property type="evidence" value="ECO:0007669"/>
    <property type="project" value="TreeGrafter"/>
</dbReference>
<dbReference type="PANTHER" id="PTHR31171:SF0">
    <property type="entry name" value="LY6_PLAUR DOMAIN-CONTAINING PROTEIN 6"/>
    <property type="match status" value="1"/>
</dbReference>
<evidence type="ECO:0000256" key="9">
    <source>
        <dbReference type="SAM" id="Phobius"/>
    </source>
</evidence>
<dbReference type="InterPro" id="IPR039457">
    <property type="entry name" value="LYPD6-like"/>
</dbReference>
<organism evidence="10 11">
    <name type="scientific">Scophthalmus maximus</name>
    <name type="common">Turbot</name>
    <name type="synonym">Psetta maxima</name>
    <dbReference type="NCBI Taxonomy" id="52904"/>
    <lineage>
        <taxon>Eukaryota</taxon>
        <taxon>Metazoa</taxon>
        <taxon>Chordata</taxon>
        <taxon>Craniata</taxon>
        <taxon>Vertebrata</taxon>
        <taxon>Euteleostomi</taxon>
        <taxon>Actinopterygii</taxon>
        <taxon>Neopterygii</taxon>
        <taxon>Teleostei</taxon>
        <taxon>Neoteleostei</taxon>
        <taxon>Acanthomorphata</taxon>
        <taxon>Carangaria</taxon>
        <taxon>Pleuronectiformes</taxon>
        <taxon>Pleuronectoidei</taxon>
        <taxon>Scophthalmidae</taxon>
        <taxon>Scophthalmus</taxon>
    </lineage>
</organism>
<evidence type="ECO:0000256" key="3">
    <source>
        <dbReference type="ARBA" id="ARBA00022622"/>
    </source>
</evidence>
<evidence type="ECO:0000256" key="4">
    <source>
        <dbReference type="ARBA" id="ARBA00022729"/>
    </source>
</evidence>
<evidence type="ECO:0000313" key="10">
    <source>
        <dbReference type="EMBL" id="AWO95619.1"/>
    </source>
</evidence>
<dbReference type="Pfam" id="PF16975">
    <property type="entry name" value="UPAR_LY6_2"/>
    <property type="match status" value="1"/>
</dbReference>
<dbReference type="GO" id="GO:0090263">
    <property type="term" value="P:positive regulation of canonical Wnt signaling pathway"/>
    <property type="evidence" value="ECO:0007669"/>
    <property type="project" value="TreeGrafter"/>
</dbReference>
<dbReference type="EMBL" id="CP026243">
    <property type="protein sequence ID" value="AWO95619.1"/>
    <property type="molecule type" value="Genomic_DNA"/>
</dbReference>
<keyword evidence="8" id="KW-0449">Lipoprotein</keyword>
<dbReference type="Proteomes" id="UP000246464">
    <property type="component" value="Chromosome 1"/>
</dbReference>
<comment type="subcellular location">
    <subcellularLocation>
        <location evidence="1">Cell membrane</location>
        <topology evidence="1">Lipid-anchor</topology>
        <topology evidence="1">GPI-anchor</topology>
    </subcellularLocation>
</comment>
<gene>
    <name evidence="10" type="ORF">SMAX5B_003925</name>
</gene>
<keyword evidence="7" id="KW-0325">Glycoprotein</keyword>
<evidence type="ECO:0000256" key="8">
    <source>
        <dbReference type="ARBA" id="ARBA00023288"/>
    </source>
</evidence>
<keyword evidence="2" id="KW-1003">Cell membrane</keyword>
<proteinExistence type="predicted"/>
<feature type="transmembrane region" description="Helical" evidence="9">
    <location>
        <begin position="44"/>
        <end position="62"/>
    </location>
</feature>
<keyword evidence="6" id="KW-1015">Disulfide bond</keyword>
<keyword evidence="3" id="KW-0336">GPI-anchor</keyword>
<name>A0A2U9AV81_SCOMX</name>
<dbReference type="GO" id="GO:0005886">
    <property type="term" value="C:plasma membrane"/>
    <property type="evidence" value="ECO:0007669"/>
    <property type="project" value="UniProtKB-SubCell"/>
</dbReference>
<keyword evidence="4" id="KW-0732">Signal</keyword>
<protein>
    <submittedName>
        <fullName evidence="10">Putative ly6/PLAUR domain-containing protein 6-like</fullName>
    </submittedName>
</protein>
<evidence type="ECO:0000256" key="6">
    <source>
        <dbReference type="ARBA" id="ARBA00023157"/>
    </source>
</evidence>
<dbReference type="AlphaFoldDB" id="A0A2U9AV81"/>
<reference evidence="10 11" key="1">
    <citation type="submission" date="2017-12" db="EMBL/GenBank/DDBJ databases">
        <title>Integrating genomic resources of turbot (Scophthalmus maximus) in depth evaluation of genetic and physical mapping variation across individuals.</title>
        <authorList>
            <person name="Martinez P."/>
        </authorList>
    </citation>
    <scope>NUCLEOTIDE SEQUENCE [LARGE SCALE GENOMIC DNA]</scope>
</reference>
<accession>A0A2U9AV81</accession>
<keyword evidence="11" id="KW-1185">Reference proteome</keyword>
<evidence type="ECO:0000256" key="1">
    <source>
        <dbReference type="ARBA" id="ARBA00004609"/>
    </source>
</evidence>
<evidence type="ECO:0000313" key="11">
    <source>
        <dbReference type="Proteomes" id="UP000246464"/>
    </source>
</evidence>
<evidence type="ECO:0000256" key="7">
    <source>
        <dbReference type="ARBA" id="ARBA00023180"/>
    </source>
</evidence>
<sequence>MCQVCSSCCEGNICNVLVPRNESGAVFSSTSPLASSSRRHDPAALSYILIILLIVVSIFSVFEMKTVTRH</sequence>
<keyword evidence="9" id="KW-1133">Transmembrane helix</keyword>
<keyword evidence="5 9" id="KW-0472">Membrane</keyword>